<reference evidence="2 3" key="1">
    <citation type="submission" date="2019-02" db="EMBL/GenBank/DDBJ databases">
        <title>Genome sequencing of the rare red list fungi Hericium alpestre (H. flagellum).</title>
        <authorList>
            <person name="Buettner E."/>
            <person name="Kellner H."/>
        </authorList>
    </citation>
    <scope>NUCLEOTIDE SEQUENCE [LARGE SCALE GENOMIC DNA]</scope>
    <source>
        <strain evidence="2 3">DSM 108284</strain>
    </source>
</reference>
<dbReference type="InterPro" id="IPR012347">
    <property type="entry name" value="Ferritin-like"/>
</dbReference>
<protein>
    <recommendedName>
        <fullName evidence="4">Ferritin-like domain-containing protein</fullName>
    </recommendedName>
</protein>
<evidence type="ECO:0000313" key="3">
    <source>
        <dbReference type="Proteomes" id="UP000298061"/>
    </source>
</evidence>
<feature type="non-terminal residue" evidence="2">
    <location>
        <position position="328"/>
    </location>
</feature>
<dbReference type="SUPFAM" id="SSF47240">
    <property type="entry name" value="Ferritin-like"/>
    <property type="match status" value="1"/>
</dbReference>
<dbReference type="OrthoDB" id="1001765at2759"/>
<organism evidence="2 3">
    <name type="scientific">Hericium alpestre</name>
    <dbReference type="NCBI Taxonomy" id="135208"/>
    <lineage>
        <taxon>Eukaryota</taxon>
        <taxon>Fungi</taxon>
        <taxon>Dikarya</taxon>
        <taxon>Basidiomycota</taxon>
        <taxon>Agaricomycotina</taxon>
        <taxon>Agaricomycetes</taxon>
        <taxon>Russulales</taxon>
        <taxon>Hericiaceae</taxon>
        <taxon>Hericium</taxon>
    </lineage>
</organism>
<feature type="chain" id="PRO_5021231424" description="Ferritin-like domain-containing protein" evidence="1">
    <location>
        <begin position="21"/>
        <end position="328"/>
    </location>
</feature>
<dbReference type="Proteomes" id="UP000298061">
    <property type="component" value="Unassembled WGS sequence"/>
</dbReference>
<keyword evidence="1" id="KW-0732">Signal</keyword>
<dbReference type="EMBL" id="SFCI01003144">
    <property type="protein sequence ID" value="TFY73227.1"/>
    <property type="molecule type" value="Genomic_DNA"/>
</dbReference>
<evidence type="ECO:0000313" key="2">
    <source>
        <dbReference type="EMBL" id="TFY73227.1"/>
    </source>
</evidence>
<comment type="caution">
    <text evidence="2">The sequence shown here is derived from an EMBL/GenBank/DDBJ whole genome shotgun (WGS) entry which is preliminary data.</text>
</comment>
<dbReference type="Gene3D" id="1.20.1260.10">
    <property type="match status" value="1"/>
</dbReference>
<dbReference type="Pfam" id="PF13668">
    <property type="entry name" value="Ferritin_2"/>
    <property type="match status" value="1"/>
</dbReference>
<proteinExistence type="predicted"/>
<name>A0A4Y9ZGS9_9AGAM</name>
<feature type="signal peptide" evidence="1">
    <location>
        <begin position="1"/>
        <end position="20"/>
    </location>
</feature>
<keyword evidence="3" id="KW-1185">Reference proteome</keyword>
<dbReference type="STRING" id="135208.A0A4Y9ZGS9"/>
<dbReference type="CDD" id="cd00657">
    <property type="entry name" value="Ferritin_like"/>
    <property type="match status" value="1"/>
</dbReference>
<accession>A0A4Y9ZGS9</accession>
<dbReference type="AlphaFoldDB" id="A0A4Y9ZGS9"/>
<sequence>MRFFTTASLFALATPLYVSAAPVRRQVDPNNLLVLQFANVLENLETQFYTQGLKKFSESDFAAAGFTSAQIPVEQLTAIMQDEATHVTVLESVIQSLGAQPVGGCQFDFSSVLTDIPTMAAAARLVENVGVGAYLGAAHLVSDPTILTSAASILTVEARHQTILNVLNNGQAIPLAFDLPLLPGEVLAIAGSFISGCDVGIKANPALTITNTGAVTAGTSLQFKSSAINGSTDGMFCQMMQGGMPFSIAMPMNSCVVPASIQGPVAIFITSDDQPLNNNARDRGSNGLVAGPAMAFIDKAEALGSLVHMGQGASNGSSPVSSTQTISP</sequence>
<evidence type="ECO:0000256" key="1">
    <source>
        <dbReference type="SAM" id="SignalP"/>
    </source>
</evidence>
<gene>
    <name evidence="2" type="ORF">EWM64_g10785</name>
</gene>
<dbReference type="InterPro" id="IPR009078">
    <property type="entry name" value="Ferritin-like_SF"/>
</dbReference>
<evidence type="ECO:0008006" key="4">
    <source>
        <dbReference type="Google" id="ProtNLM"/>
    </source>
</evidence>